<dbReference type="SUPFAM" id="SSF81464">
    <property type="entry name" value="Cytochrome c oxidase subunit II-like, transmembrane region"/>
    <property type="match status" value="1"/>
</dbReference>
<keyword evidence="7 15" id="KW-0479">Metal-binding</keyword>
<keyword evidence="12 17" id="KW-0186">Copper</keyword>
<evidence type="ECO:0000313" key="22">
    <source>
        <dbReference type="EMBL" id="MBO1322644.1"/>
    </source>
</evidence>
<organism evidence="22 23">
    <name type="scientific">Acanthopleuribacter pedis</name>
    <dbReference type="NCBI Taxonomy" id="442870"/>
    <lineage>
        <taxon>Bacteria</taxon>
        <taxon>Pseudomonadati</taxon>
        <taxon>Acidobacteriota</taxon>
        <taxon>Holophagae</taxon>
        <taxon>Acanthopleuribacterales</taxon>
        <taxon>Acanthopleuribacteraceae</taxon>
        <taxon>Acanthopleuribacter</taxon>
    </lineage>
</organism>
<dbReference type="Pfam" id="PF00116">
    <property type="entry name" value="COX2"/>
    <property type="match status" value="1"/>
</dbReference>
<comment type="caution">
    <text evidence="22">The sequence shown here is derived from an EMBL/GenBank/DDBJ whole genome shotgun (WGS) entry which is preliminary data.</text>
</comment>
<dbReference type="InterPro" id="IPR036909">
    <property type="entry name" value="Cyt_c-like_dom_sf"/>
</dbReference>
<dbReference type="CDD" id="cd13915">
    <property type="entry name" value="CuRO_HCO_II_like_2"/>
    <property type="match status" value="1"/>
</dbReference>
<comment type="cofactor">
    <cofactor evidence="17">
        <name>Cu cation</name>
        <dbReference type="ChEBI" id="CHEBI:23378"/>
    </cofactor>
    <text evidence="17">Binds a copper A center.</text>
</comment>
<evidence type="ECO:0000313" key="23">
    <source>
        <dbReference type="Proteomes" id="UP000664417"/>
    </source>
</evidence>
<feature type="transmembrane region" description="Helical" evidence="18">
    <location>
        <begin position="60"/>
        <end position="79"/>
    </location>
</feature>
<evidence type="ECO:0000256" key="2">
    <source>
        <dbReference type="ARBA" id="ARBA00007866"/>
    </source>
</evidence>
<dbReference type="InterPro" id="IPR001505">
    <property type="entry name" value="Copper_CuA"/>
</dbReference>
<dbReference type="Proteomes" id="UP000664417">
    <property type="component" value="Unassembled WGS sequence"/>
</dbReference>
<dbReference type="InterPro" id="IPR008972">
    <property type="entry name" value="Cupredoxin"/>
</dbReference>
<dbReference type="PROSITE" id="PS51007">
    <property type="entry name" value="CYTC"/>
    <property type="match status" value="1"/>
</dbReference>
<evidence type="ECO:0000256" key="4">
    <source>
        <dbReference type="ARBA" id="ARBA00022617"/>
    </source>
</evidence>
<dbReference type="InterPro" id="IPR008168">
    <property type="entry name" value="Cyt_C_IC"/>
</dbReference>
<comment type="subcellular location">
    <subcellularLocation>
        <location evidence="16">Cell membrane</location>
        <topology evidence="16">Multi-pass membrane protein</topology>
    </subcellularLocation>
    <subcellularLocation>
        <location evidence="1">Membrane</location>
        <topology evidence="1">Multi-pass membrane protein</topology>
    </subcellularLocation>
</comment>
<protein>
    <recommendedName>
        <fullName evidence="17">Cytochrome c oxidase subunit 2</fullName>
        <ecNumber evidence="17">7.1.1.9</ecNumber>
    </recommendedName>
</protein>
<reference evidence="22" key="1">
    <citation type="submission" date="2021-03" db="EMBL/GenBank/DDBJ databases">
        <authorList>
            <person name="Wang G."/>
        </authorList>
    </citation>
    <scope>NUCLEOTIDE SEQUENCE</scope>
    <source>
        <strain evidence="22">KCTC 12899</strain>
    </source>
</reference>
<dbReference type="NCBIfam" id="TIGR02866">
    <property type="entry name" value="CoxB"/>
    <property type="match status" value="1"/>
</dbReference>
<keyword evidence="10 18" id="KW-1133">Transmembrane helix</keyword>
<gene>
    <name evidence="22" type="primary">coxB</name>
    <name evidence="22" type="ORF">J3U88_29490</name>
</gene>
<evidence type="ECO:0000256" key="9">
    <source>
        <dbReference type="ARBA" id="ARBA00022982"/>
    </source>
</evidence>
<keyword evidence="13 18" id="KW-0472">Membrane</keyword>
<dbReference type="Pfam" id="PF02790">
    <property type="entry name" value="COX2_TM"/>
    <property type="match status" value="1"/>
</dbReference>
<dbReference type="GO" id="GO:0005886">
    <property type="term" value="C:plasma membrane"/>
    <property type="evidence" value="ECO:0007669"/>
    <property type="project" value="UniProtKB-SubCell"/>
</dbReference>
<evidence type="ECO:0000256" key="10">
    <source>
        <dbReference type="ARBA" id="ARBA00022989"/>
    </source>
</evidence>
<feature type="domain" description="Cytochrome oxidase subunit II copper A binding" evidence="19">
    <location>
        <begin position="92"/>
        <end position="203"/>
    </location>
</feature>
<dbReference type="GO" id="GO:0020037">
    <property type="term" value="F:heme binding"/>
    <property type="evidence" value="ECO:0007669"/>
    <property type="project" value="InterPro"/>
</dbReference>
<evidence type="ECO:0000259" key="19">
    <source>
        <dbReference type="PROSITE" id="PS50857"/>
    </source>
</evidence>
<evidence type="ECO:0000259" key="21">
    <source>
        <dbReference type="PROSITE" id="PS51007"/>
    </source>
</evidence>
<dbReference type="PRINTS" id="PR00605">
    <property type="entry name" value="CYTCHROMECIC"/>
</dbReference>
<dbReference type="PROSITE" id="PS00078">
    <property type="entry name" value="COX2"/>
    <property type="match status" value="1"/>
</dbReference>
<evidence type="ECO:0000256" key="18">
    <source>
        <dbReference type="SAM" id="Phobius"/>
    </source>
</evidence>
<dbReference type="Gene3D" id="2.60.40.420">
    <property type="entry name" value="Cupredoxins - blue copper proteins"/>
    <property type="match status" value="1"/>
</dbReference>
<evidence type="ECO:0000256" key="11">
    <source>
        <dbReference type="ARBA" id="ARBA00023004"/>
    </source>
</evidence>
<dbReference type="InterPro" id="IPR014222">
    <property type="entry name" value="Cyt_c_oxidase_su2"/>
</dbReference>
<evidence type="ECO:0000256" key="5">
    <source>
        <dbReference type="ARBA" id="ARBA00022660"/>
    </source>
</evidence>
<proteinExistence type="inferred from homology"/>
<evidence type="ECO:0000256" key="7">
    <source>
        <dbReference type="ARBA" id="ARBA00022723"/>
    </source>
</evidence>
<dbReference type="InterPro" id="IPR009056">
    <property type="entry name" value="Cyt_c-like_dom"/>
</dbReference>
<keyword evidence="5 16" id="KW-0679">Respiratory chain</keyword>
<dbReference type="InterPro" id="IPR011759">
    <property type="entry name" value="Cyt_c_oxidase_su2_TM_dom"/>
</dbReference>
<evidence type="ECO:0000256" key="16">
    <source>
        <dbReference type="RuleBase" id="RU000456"/>
    </source>
</evidence>
<keyword evidence="8" id="KW-1278">Translocase</keyword>
<evidence type="ECO:0000256" key="8">
    <source>
        <dbReference type="ARBA" id="ARBA00022967"/>
    </source>
</evidence>
<comment type="similarity">
    <text evidence="2 16">Belongs to the cytochrome c oxidase subunit 2 family.</text>
</comment>
<evidence type="ECO:0000256" key="6">
    <source>
        <dbReference type="ARBA" id="ARBA00022692"/>
    </source>
</evidence>
<comment type="function">
    <text evidence="14 17">Subunits I and II form the functional core of the enzyme complex. Electrons originating in cytochrome c are transferred via heme a and Cu(A) to the binuclear center formed by heme a3 and Cu(B).</text>
</comment>
<dbReference type="RefSeq" id="WP_207862617.1">
    <property type="nucleotide sequence ID" value="NZ_JAFREP010000040.1"/>
</dbReference>
<dbReference type="GO" id="GO:0004129">
    <property type="term" value="F:cytochrome-c oxidase activity"/>
    <property type="evidence" value="ECO:0007669"/>
    <property type="project" value="UniProtKB-EC"/>
</dbReference>
<sequence>MISDATEVAARVDMVQIFIFGMMAFWFIACNAVLVYFMLRYRRKGPDDKVANIKGNHMLEIVWTVIPCILVLIIFYYGVVVWKDLRVPPEGEPVYEISVTGQKWSWSFKYPNGATTGNELIVPVGTNIKLNMKSADVIHSFFIPEFRVKEDVVPSQYTYMWFNAKYAGEYNIFCTEYCGKDHSHMLGKVKVLDADNWENWEKTGLMLGEEILPPLENGEKLFVKRGCKGCHSIDGVKLVGPTMLDAYGRSAAFDDGQSYTIDDNYIVESIKYPERHIVAGYPRGQMPSFDGQLSDSELSDIITYIKSIKSE</sequence>
<dbReference type="PANTHER" id="PTHR22888:SF9">
    <property type="entry name" value="CYTOCHROME C OXIDASE SUBUNIT 2"/>
    <property type="match status" value="1"/>
</dbReference>
<keyword evidence="4 15" id="KW-0349">Heme</keyword>
<evidence type="ECO:0000256" key="13">
    <source>
        <dbReference type="ARBA" id="ARBA00023136"/>
    </source>
</evidence>
<dbReference type="PROSITE" id="PS50999">
    <property type="entry name" value="COX2_TM"/>
    <property type="match status" value="1"/>
</dbReference>
<evidence type="ECO:0000256" key="12">
    <source>
        <dbReference type="ARBA" id="ARBA00023008"/>
    </source>
</evidence>
<dbReference type="GO" id="GO:0016491">
    <property type="term" value="F:oxidoreductase activity"/>
    <property type="evidence" value="ECO:0007669"/>
    <property type="project" value="InterPro"/>
</dbReference>
<dbReference type="GO" id="GO:0042773">
    <property type="term" value="P:ATP synthesis coupled electron transport"/>
    <property type="evidence" value="ECO:0007669"/>
    <property type="project" value="TreeGrafter"/>
</dbReference>
<evidence type="ECO:0000259" key="20">
    <source>
        <dbReference type="PROSITE" id="PS50999"/>
    </source>
</evidence>
<comment type="catalytic activity">
    <reaction evidence="17">
        <text>4 Fe(II)-[cytochrome c] + O2 + 8 H(+)(in) = 4 Fe(III)-[cytochrome c] + 2 H2O + 4 H(+)(out)</text>
        <dbReference type="Rhea" id="RHEA:11436"/>
        <dbReference type="Rhea" id="RHEA-COMP:10350"/>
        <dbReference type="Rhea" id="RHEA-COMP:14399"/>
        <dbReference type="ChEBI" id="CHEBI:15377"/>
        <dbReference type="ChEBI" id="CHEBI:15378"/>
        <dbReference type="ChEBI" id="CHEBI:15379"/>
        <dbReference type="ChEBI" id="CHEBI:29033"/>
        <dbReference type="ChEBI" id="CHEBI:29034"/>
        <dbReference type="EC" id="7.1.1.9"/>
    </reaction>
</comment>
<dbReference type="EMBL" id="JAFREP010000040">
    <property type="protein sequence ID" value="MBO1322644.1"/>
    <property type="molecule type" value="Genomic_DNA"/>
</dbReference>
<evidence type="ECO:0000256" key="14">
    <source>
        <dbReference type="ARBA" id="ARBA00024688"/>
    </source>
</evidence>
<feature type="domain" description="Cytochrome oxidase subunit II transmembrane region profile" evidence="20">
    <location>
        <begin position="1"/>
        <end position="89"/>
    </location>
</feature>
<evidence type="ECO:0000256" key="15">
    <source>
        <dbReference type="PROSITE-ProRule" id="PRU00433"/>
    </source>
</evidence>
<keyword evidence="23" id="KW-1185">Reference proteome</keyword>
<feature type="domain" description="Cytochrome c" evidence="21">
    <location>
        <begin position="213"/>
        <end position="309"/>
    </location>
</feature>
<dbReference type="InterPro" id="IPR036257">
    <property type="entry name" value="Cyt_c_oxidase_su2_TM_sf"/>
</dbReference>
<evidence type="ECO:0000256" key="17">
    <source>
        <dbReference type="RuleBase" id="RU004024"/>
    </source>
</evidence>
<accession>A0A8J7QEB1</accession>
<evidence type="ECO:0000256" key="3">
    <source>
        <dbReference type="ARBA" id="ARBA00022448"/>
    </source>
</evidence>
<dbReference type="EC" id="7.1.1.9" evidence="17"/>
<keyword evidence="11 15" id="KW-0408">Iron</keyword>
<keyword evidence="9 16" id="KW-0249">Electron transport</keyword>
<dbReference type="GO" id="GO:0005506">
    <property type="term" value="F:iron ion binding"/>
    <property type="evidence" value="ECO:0007669"/>
    <property type="project" value="InterPro"/>
</dbReference>
<dbReference type="InterPro" id="IPR045187">
    <property type="entry name" value="CcO_II"/>
</dbReference>
<name>A0A8J7QEB1_9BACT</name>
<dbReference type="Pfam" id="PF00034">
    <property type="entry name" value="Cytochrom_C"/>
    <property type="match status" value="1"/>
</dbReference>
<dbReference type="SUPFAM" id="SSF46626">
    <property type="entry name" value="Cytochrome c"/>
    <property type="match status" value="1"/>
</dbReference>
<keyword evidence="3 16" id="KW-0813">Transport</keyword>
<dbReference type="Gene3D" id="1.10.287.90">
    <property type="match status" value="1"/>
</dbReference>
<dbReference type="Gene3D" id="1.10.760.10">
    <property type="entry name" value="Cytochrome c-like domain"/>
    <property type="match status" value="1"/>
</dbReference>
<dbReference type="SUPFAM" id="SSF49503">
    <property type="entry name" value="Cupredoxins"/>
    <property type="match status" value="1"/>
</dbReference>
<dbReference type="GO" id="GO:0005507">
    <property type="term" value="F:copper ion binding"/>
    <property type="evidence" value="ECO:0007669"/>
    <property type="project" value="InterPro"/>
</dbReference>
<keyword evidence="6 16" id="KW-0812">Transmembrane</keyword>
<dbReference type="AlphaFoldDB" id="A0A8J7QEB1"/>
<feature type="transmembrane region" description="Helical" evidence="18">
    <location>
        <begin position="17"/>
        <end position="39"/>
    </location>
</feature>
<evidence type="ECO:0000256" key="1">
    <source>
        <dbReference type="ARBA" id="ARBA00004141"/>
    </source>
</evidence>
<dbReference type="PANTHER" id="PTHR22888">
    <property type="entry name" value="CYTOCHROME C OXIDASE, SUBUNIT II"/>
    <property type="match status" value="1"/>
</dbReference>
<dbReference type="InterPro" id="IPR002429">
    <property type="entry name" value="CcO_II-like_C"/>
</dbReference>
<dbReference type="PROSITE" id="PS50857">
    <property type="entry name" value="COX2_CUA"/>
    <property type="match status" value="1"/>
</dbReference>